<dbReference type="EMBL" id="HACG01036569">
    <property type="protein sequence ID" value="CEK83434.1"/>
    <property type="molecule type" value="Transcribed_RNA"/>
</dbReference>
<dbReference type="AlphaFoldDB" id="A0A0B7ATZ6"/>
<sequence length="74" mass="8815">MSQPYTPYHMYRSDNKHRFVEERRKVTNTEEKMAMDRHTLRTQVHNVTRHVLDWNPQRNGKALTYVTGAAEGEV</sequence>
<dbReference type="EMBL" id="HACG01036565">
    <property type="protein sequence ID" value="CEK83430.1"/>
    <property type="molecule type" value="Transcribed_RNA"/>
</dbReference>
<accession>A0A0B7ATZ6</accession>
<reference evidence="6" key="1">
    <citation type="submission" date="2014-12" db="EMBL/GenBank/DDBJ databases">
        <title>Insight into the proteome of Arion vulgaris.</title>
        <authorList>
            <person name="Aradska J."/>
            <person name="Bulat T."/>
            <person name="Smidak R."/>
            <person name="Sarate P."/>
            <person name="Gangsoo J."/>
            <person name="Sialana F."/>
            <person name="Bilban M."/>
            <person name="Lubec G."/>
        </authorList>
    </citation>
    <scope>NUCLEOTIDE SEQUENCE</scope>
    <source>
        <tissue evidence="6">Skin</tissue>
    </source>
</reference>
<organism evidence="6">
    <name type="scientific">Arion vulgaris</name>
    <dbReference type="NCBI Taxonomy" id="1028688"/>
    <lineage>
        <taxon>Eukaryota</taxon>
        <taxon>Metazoa</taxon>
        <taxon>Spiralia</taxon>
        <taxon>Lophotrochozoa</taxon>
        <taxon>Mollusca</taxon>
        <taxon>Gastropoda</taxon>
        <taxon>Heterobranchia</taxon>
        <taxon>Euthyneura</taxon>
        <taxon>Panpulmonata</taxon>
        <taxon>Eupulmonata</taxon>
        <taxon>Stylommatophora</taxon>
        <taxon>Helicina</taxon>
        <taxon>Arionoidea</taxon>
        <taxon>Arionidae</taxon>
        <taxon>Arion</taxon>
    </lineage>
</organism>
<dbReference type="EMBL" id="HACG01036566">
    <property type="protein sequence ID" value="CEK83431.1"/>
    <property type="molecule type" value="Transcribed_RNA"/>
</dbReference>
<evidence type="ECO:0000313" key="4">
    <source>
        <dbReference type="EMBL" id="CEK83434.1"/>
    </source>
</evidence>
<evidence type="ECO:0000313" key="3">
    <source>
        <dbReference type="EMBL" id="CEK83432.1"/>
    </source>
</evidence>
<evidence type="ECO:0000313" key="2">
    <source>
        <dbReference type="EMBL" id="CEK83431.1"/>
    </source>
</evidence>
<dbReference type="EMBL" id="HACG01036571">
    <property type="protein sequence ID" value="CEK83436.1"/>
    <property type="molecule type" value="Transcribed_RNA"/>
</dbReference>
<proteinExistence type="predicted"/>
<evidence type="ECO:0000313" key="1">
    <source>
        <dbReference type="EMBL" id="CEK83430.1"/>
    </source>
</evidence>
<evidence type="ECO:0000313" key="6">
    <source>
        <dbReference type="EMBL" id="CEK83436.1"/>
    </source>
</evidence>
<evidence type="ECO:0000313" key="5">
    <source>
        <dbReference type="EMBL" id="CEK83435.1"/>
    </source>
</evidence>
<protein>
    <submittedName>
        <fullName evidence="6">Uncharacterized protein</fullName>
    </submittedName>
</protein>
<dbReference type="EMBL" id="HACG01036567">
    <property type="protein sequence ID" value="CEK83432.1"/>
    <property type="molecule type" value="Transcribed_RNA"/>
</dbReference>
<dbReference type="EMBL" id="HACG01036570">
    <property type="protein sequence ID" value="CEK83435.1"/>
    <property type="molecule type" value="Transcribed_RNA"/>
</dbReference>
<gene>
    <name evidence="6" type="primary">ORF136993</name>
    <name evidence="1" type="synonym">ORF136968</name>
    <name evidence="2" type="synonym">ORF136973</name>
    <name evidence="3" type="synonym">ORF136977</name>
    <name evidence="4" type="synonym">ORF136984</name>
    <name evidence="5" type="synonym">ORF136989</name>
</gene>
<name>A0A0B7ATZ6_9EUPU</name>